<feature type="compositionally biased region" description="Low complexity" evidence="2">
    <location>
        <begin position="795"/>
        <end position="806"/>
    </location>
</feature>
<evidence type="ECO:0008006" key="6">
    <source>
        <dbReference type="Google" id="ProtNLM"/>
    </source>
</evidence>
<dbReference type="Proteomes" id="UP000030763">
    <property type="component" value="Unassembled WGS sequence"/>
</dbReference>
<keyword evidence="1" id="KW-0175">Coiled coil</keyword>
<keyword evidence="5" id="KW-1185">Reference proteome</keyword>
<dbReference type="RefSeq" id="XP_013333598.1">
    <property type="nucleotide sequence ID" value="XM_013478144.1"/>
</dbReference>
<evidence type="ECO:0000256" key="3">
    <source>
        <dbReference type="SAM" id="SignalP"/>
    </source>
</evidence>
<dbReference type="OrthoDB" id="348565at2759"/>
<feature type="coiled-coil region" evidence="1">
    <location>
        <begin position="481"/>
        <end position="508"/>
    </location>
</feature>
<feature type="signal peptide" evidence="3">
    <location>
        <begin position="1"/>
        <end position="25"/>
    </location>
</feature>
<feature type="coiled-coil region" evidence="1">
    <location>
        <begin position="143"/>
        <end position="226"/>
    </location>
</feature>
<protein>
    <recommendedName>
        <fullName evidence="6">Myosin heavy chain</fullName>
    </recommendedName>
</protein>
<evidence type="ECO:0000313" key="5">
    <source>
        <dbReference type="Proteomes" id="UP000030763"/>
    </source>
</evidence>
<keyword evidence="3" id="KW-0732">Signal</keyword>
<accession>U6M1H8</accession>
<evidence type="ECO:0000256" key="1">
    <source>
        <dbReference type="SAM" id="Coils"/>
    </source>
</evidence>
<feature type="region of interest" description="Disordered" evidence="2">
    <location>
        <begin position="27"/>
        <end position="58"/>
    </location>
</feature>
<feature type="compositionally biased region" description="Pro residues" evidence="2">
    <location>
        <begin position="782"/>
        <end position="794"/>
    </location>
</feature>
<dbReference type="EMBL" id="HG719180">
    <property type="protein sequence ID" value="CDJ56948.1"/>
    <property type="molecule type" value="Genomic_DNA"/>
</dbReference>
<dbReference type="GeneID" id="25336700"/>
<feature type="region of interest" description="Disordered" evidence="2">
    <location>
        <begin position="748"/>
        <end position="849"/>
    </location>
</feature>
<evidence type="ECO:0000313" key="4">
    <source>
        <dbReference type="EMBL" id="CDJ56948.1"/>
    </source>
</evidence>
<reference evidence="4" key="2">
    <citation type="submission" date="2013-10" db="EMBL/GenBank/DDBJ databases">
        <authorList>
            <person name="Aslett M."/>
        </authorList>
    </citation>
    <scope>NUCLEOTIDE SEQUENCE [LARGE SCALE GENOMIC DNA]</scope>
    <source>
        <strain evidence="4">Weybridge</strain>
    </source>
</reference>
<gene>
    <name evidence="4" type="ORF">EMWEY_00027140</name>
</gene>
<sequence>MQRRGLVLVALLGLLLCCWSLRVEGAKGSKANPSPGSPVAEDEPVGAEVPANEAAPDDRYPSALKRLRGAIQRAQPLWTFRMQSLRRNRDEMRYESSKVPRKASRHRALLLALLIGTAVLLRSIHLAISSNKFRDNSALRKRLQVWMELLEIEKAKLAKLKNNLAELQSANDHKEGLLQSQRLHIEQEQMLLRGEEEELKKKETRVEGLRETLEAVEREVARAQSVLEGRDLESERAQNRKTRGFRTASQAVDLMQQVGAAFDTAAYTGSRSKSRSAFSADHMELTTMRAAMSVLDSLPKKPLTSDQAKDILKARRLLLGAVVRCQAATWGAIRRLLQLKAEWQTEMLLEQSGESGLDNLSALAEEEWYMQDKMQERSKRDLKYLENQMQICLTRQQQLQERLASSEPLDEQEVSKLEVLLFHWENYELTVRARKALILSTEAQAFTTREAFLRERLARVQRAFDQKAYRRRRLPTDSIRLTEIETSISAISEELAELKQIYDMAKNIRADYEYTRIEGEELPTLRSDKQPLDPLQHLEYEDKRRESVYSRPVTASLVRRQTAIQLPQGQYLPTSLAALAPPEEQSGHGDVAYRYEYYHPGADDRRRTMEAASPSYDNTRGVPLAGSKVLAKLAAESKVLEKVATESKVLAELANLNESADDGGVRRDTFGRDVKDIPLLAAHTPVLMRPPEPAYIPGRSPRLPEGVVLEQDMTDDEASVSPPKSRVDEAGGWHSPVPFVDLFSYITARPDSPEGGDGSAMNMGEEGSALGEDSTSEDGEVPPLPTAPPVPPPVSEAAGVPVAEAAITQTPGSEQVPEEPESGDEERPTTPSEGSARSDLRSESPSPPP</sequence>
<reference evidence="4" key="1">
    <citation type="submission" date="2013-10" db="EMBL/GenBank/DDBJ databases">
        <title>Genomic analysis of the causative agents of coccidiosis in chickens.</title>
        <authorList>
            <person name="Reid A.J."/>
            <person name="Blake D."/>
            <person name="Billington K."/>
            <person name="Browne H."/>
            <person name="Dunn M."/>
            <person name="Hung S."/>
            <person name="Kawahara F."/>
            <person name="Miranda-Saavedra D."/>
            <person name="Mourier T."/>
            <person name="Nagra H."/>
            <person name="Otto T.D."/>
            <person name="Rawlings N."/>
            <person name="Sanchez A."/>
            <person name="Sanders M."/>
            <person name="Subramaniam C."/>
            <person name="Tay Y."/>
            <person name="Dear P."/>
            <person name="Doerig C."/>
            <person name="Gruber A."/>
            <person name="Parkinson J."/>
            <person name="Shirley M."/>
            <person name="Wan K.L."/>
            <person name="Berriman M."/>
            <person name="Tomley F."/>
            <person name="Pain A."/>
        </authorList>
    </citation>
    <scope>NUCLEOTIDE SEQUENCE [LARGE SCALE GENOMIC DNA]</scope>
    <source>
        <strain evidence="4">Weybridge</strain>
    </source>
</reference>
<proteinExistence type="predicted"/>
<organism evidence="4 5">
    <name type="scientific">Eimeria maxima</name>
    <name type="common">Coccidian parasite</name>
    <dbReference type="NCBI Taxonomy" id="5804"/>
    <lineage>
        <taxon>Eukaryota</taxon>
        <taxon>Sar</taxon>
        <taxon>Alveolata</taxon>
        <taxon>Apicomplexa</taxon>
        <taxon>Conoidasida</taxon>
        <taxon>Coccidia</taxon>
        <taxon>Eucoccidiorida</taxon>
        <taxon>Eimeriorina</taxon>
        <taxon>Eimeriidae</taxon>
        <taxon>Eimeria</taxon>
    </lineage>
</organism>
<evidence type="ECO:0000256" key="2">
    <source>
        <dbReference type="SAM" id="MobiDB-lite"/>
    </source>
</evidence>
<dbReference type="VEuPathDB" id="ToxoDB:EMWEY_00027140"/>
<name>U6M1H8_EIMMA</name>
<feature type="chain" id="PRO_5004674399" description="Myosin heavy chain" evidence="3">
    <location>
        <begin position="26"/>
        <end position="849"/>
    </location>
</feature>
<feature type="non-terminal residue" evidence="4">
    <location>
        <position position="849"/>
    </location>
</feature>
<feature type="region of interest" description="Disordered" evidence="2">
    <location>
        <begin position="712"/>
        <end position="733"/>
    </location>
</feature>
<dbReference type="AlphaFoldDB" id="U6M1H8"/>